<feature type="compositionally biased region" description="Basic residues" evidence="1">
    <location>
        <begin position="7"/>
        <end position="16"/>
    </location>
</feature>
<evidence type="ECO:0000313" key="2">
    <source>
        <dbReference type="EMBL" id="CAA9555029.1"/>
    </source>
</evidence>
<name>A0A6J4UMM7_9BACT</name>
<organism evidence="2">
    <name type="scientific">uncultured Thermomicrobiales bacterium</name>
    <dbReference type="NCBI Taxonomy" id="1645740"/>
    <lineage>
        <taxon>Bacteria</taxon>
        <taxon>Pseudomonadati</taxon>
        <taxon>Thermomicrobiota</taxon>
        <taxon>Thermomicrobia</taxon>
        <taxon>Thermomicrobiales</taxon>
        <taxon>environmental samples</taxon>
    </lineage>
</organism>
<dbReference type="AlphaFoldDB" id="A0A6J4UMM7"/>
<proteinExistence type="predicted"/>
<reference evidence="2" key="1">
    <citation type="submission" date="2020-02" db="EMBL/GenBank/DDBJ databases">
        <authorList>
            <person name="Meier V. D."/>
        </authorList>
    </citation>
    <scope>NUCLEOTIDE SEQUENCE</scope>
    <source>
        <strain evidence="2">AVDCRST_MAG59</strain>
    </source>
</reference>
<feature type="region of interest" description="Disordered" evidence="1">
    <location>
        <begin position="1"/>
        <end position="56"/>
    </location>
</feature>
<evidence type="ECO:0000256" key="1">
    <source>
        <dbReference type="SAM" id="MobiDB-lite"/>
    </source>
</evidence>
<accession>A0A6J4UMM7</accession>
<dbReference type="EMBL" id="CADCWF010000130">
    <property type="protein sequence ID" value="CAA9555029.1"/>
    <property type="molecule type" value="Genomic_DNA"/>
</dbReference>
<protein>
    <submittedName>
        <fullName evidence="2">Uncharacterized protein</fullName>
    </submittedName>
</protein>
<gene>
    <name evidence="2" type="ORF">AVDCRST_MAG59-2089</name>
</gene>
<sequence length="56" mass="6309">MGTAGARLRHSRRHRRSDGEAALLHPPDLERPDARTDPASVRRLYPVAGELRRLTP</sequence>
<feature type="compositionally biased region" description="Basic and acidic residues" evidence="1">
    <location>
        <begin position="27"/>
        <end position="36"/>
    </location>
</feature>